<sequence length="717" mass="80328">MDWSTHIDIADYDDFVNDEVAFQAMRTDGWELDPDKFSEDANYPGLYEGEFGPTSSMMAESELPLGLFFFFMPRSLWMKISKESNRYCDQKLSDRAKCKFENQTADNPRTLQQIYELVAKKSRVEPHELLRCIGLLLARMLSPQRRNFADHWATASIGAVPTATFGWYMVRNRFAHIIQHLHFTNNAHPKSFTYRAWKVRSVLDTLQKRFAAGYKVPPVLAFDEAIIPSRSRYNPTRQYLKGKPHKWGGQAFYDVLHEDCLLPTVGAGILPVHDVRSMLYMPTCSLDVFCGKQQHIDEIDDDEATADNKSGPAAVARNLKAVLPPQQDGVFHAVITDRFYTSVQGAIQLLARGVYTLGTILANKAGYCTEIKEKNRSRPASIPRGTTRFAVNKAVPAVTAAVWWDNKPVQFLSTGGGREMVTCRGDKVTVPCPSMIRDYHRWMRGVDVHDQLRLQRFSLQLAVTFRKYYKTVFLGLVDMALVNAFIVFREAQDQRGEKRTDHSTFLKLPQYQMLDLTAADFAPDVRAHWRVDHAATNYCVVLQVPNQGTPTPVRSAPPVVPREHQLQDCPEMQKIGEVVRHRQHQCKVCSVRTSKVGERVTTKCYCPASTRVKSSCPRAPDDNAAGSEGVANDAQGSGDQRHQDGRPRTRRRLIAHDQCDVASTQRNGGGEGLESAGGVDEASNSQEPAAESTNTAASQPTSNEIQPSAEIAETATV</sequence>
<dbReference type="Proteomes" id="UP001165121">
    <property type="component" value="Unassembled WGS sequence"/>
</dbReference>
<dbReference type="Pfam" id="PF13843">
    <property type="entry name" value="DDE_Tnp_1_7"/>
    <property type="match status" value="2"/>
</dbReference>
<dbReference type="EMBL" id="BSXT01000688">
    <property type="protein sequence ID" value="GMF32459.1"/>
    <property type="molecule type" value="Genomic_DNA"/>
</dbReference>
<dbReference type="PANTHER" id="PTHR46599">
    <property type="entry name" value="PIGGYBAC TRANSPOSABLE ELEMENT-DERIVED PROTEIN 4"/>
    <property type="match status" value="1"/>
</dbReference>
<feature type="region of interest" description="Disordered" evidence="1">
    <location>
        <begin position="610"/>
        <end position="717"/>
    </location>
</feature>
<proteinExistence type="predicted"/>
<dbReference type="PANTHER" id="PTHR46599:SF3">
    <property type="entry name" value="PIGGYBAC TRANSPOSABLE ELEMENT-DERIVED PROTEIN 4"/>
    <property type="match status" value="1"/>
</dbReference>
<name>A0A9W7CJP3_9STRA</name>
<gene>
    <name evidence="3" type="ORF">Pfra01_000773900</name>
</gene>
<protein>
    <submittedName>
        <fullName evidence="3">Unnamed protein product</fullName>
    </submittedName>
</protein>
<dbReference type="OrthoDB" id="104649at2759"/>
<feature type="compositionally biased region" description="Polar residues" evidence="1">
    <location>
        <begin position="682"/>
        <end position="706"/>
    </location>
</feature>
<feature type="domain" description="PiggyBac transposable element-derived protein" evidence="2">
    <location>
        <begin position="64"/>
        <end position="249"/>
    </location>
</feature>
<comment type="caution">
    <text evidence="3">The sequence shown here is derived from an EMBL/GenBank/DDBJ whole genome shotgun (WGS) entry which is preliminary data.</text>
</comment>
<reference evidence="3" key="1">
    <citation type="submission" date="2023-04" db="EMBL/GenBank/DDBJ databases">
        <title>Phytophthora fragariaefolia NBRC 109709.</title>
        <authorList>
            <person name="Ichikawa N."/>
            <person name="Sato H."/>
            <person name="Tonouchi N."/>
        </authorList>
    </citation>
    <scope>NUCLEOTIDE SEQUENCE</scope>
    <source>
        <strain evidence="3">NBRC 109709</strain>
    </source>
</reference>
<feature type="domain" description="PiggyBac transposable element-derived protein" evidence="2">
    <location>
        <begin position="306"/>
        <end position="485"/>
    </location>
</feature>
<organism evidence="3 4">
    <name type="scientific">Phytophthora fragariaefolia</name>
    <dbReference type="NCBI Taxonomy" id="1490495"/>
    <lineage>
        <taxon>Eukaryota</taxon>
        <taxon>Sar</taxon>
        <taxon>Stramenopiles</taxon>
        <taxon>Oomycota</taxon>
        <taxon>Peronosporomycetes</taxon>
        <taxon>Peronosporales</taxon>
        <taxon>Peronosporaceae</taxon>
        <taxon>Phytophthora</taxon>
    </lineage>
</organism>
<accession>A0A9W7CJP3</accession>
<dbReference type="InterPro" id="IPR029526">
    <property type="entry name" value="PGBD"/>
</dbReference>
<evidence type="ECO:0000313" key="4">
    <source>
        <dbReference type="Proteomes" id="UP001165121"/>
    </source>
</evidence>
<keyword evidence="4" id="KW-1185">Reference proteome</keyword>
<dbReference type="AlphaFoldDB" id="A0A9W7CJP3"/>
<evidence type="ECO:0000256" key="1">
    <source>
        <dbReference type="SAM" id="MobiDB-lite"/>
    </source>
</evidence>
<evidence type="ECO:0000259" key="2">
    <source>
        <dbReference type="Pfam" id="PF13843"/>
    </source>
</evidence>
<evidence type="ECO:0000313" key="3">
    <source>
        <dbReference type="EMBL" id="GMF32459.1"/>
    </source>
</evidence>